<organism evidence="1 2">
    <name type="scientific">Acuticoccus mangrovi</name>
    <dbReference type="NCBI Taxonomy" id="2796142"/>
    <lineage>
        <taxon>Bacteria</taxon>
        <taxon>Pseudomonadati</taxon>
        <taxon>Pseudomonadota</taxon>
        <taxon>Alphaproteobacteria</taxon>
        <taxon>Hyphomicrobiales</taxon>
        <taxon>Amorphaceae</taxon>
        <taxon>Acuticoccus</taxon>
    </lineage>
</organism>
<dbReference type="InterPro" id="IPR010626">
    <property type="entry name" value="DUF1217"/>
</dbReference>
<proteinExistence type="predicted"/>
<evidence type="ECO:0000313" key="1">
    <source>
        <dbReference type="EMBL" id="MBJ3778670.1"/>
    </source>
</evidence>
<accession>A0A934ITW8</accession>
<dbReference type="SUPFAM" id="SSF158837">
    <property type="entry name" value="AGR C 984p-like"/>
    <property type="match status" value="1"/>
</dbReference>
<dbReference type="InterPro" id="IPR023157">
    <property type="entry name" value="AGR-C-984p-like_sf"/>
</dbReference>
<protein>
    <submittedName>
        <fullName evidence="1">DUF1217 domain-containing protein</fullName>
    </submittedName>
</protein>
<evidence type="ECO:0000313" key="2">
    <source>
        <dbReference type="Proteomes" id="UP000609531"/>
    </source>
</evidence>
<name>A0A934ITW8_9HYPH</name>
<dbReference type="Proteomes" id="UP000609531">
    <property type="component" value="Unassembled WGS sequence"/>
</dbReference>
<sequence>MSVAASYSLIARNLDRSLAVTANQAPVKLETAYYREHYGDVTSIDEFLADSRLFRYAMTAFGLADLAYAKGYIRKILEEGVTDPDSLANRTSDQRLREFARVFDFESYGDLTMKRVAAGEAVVDRYVRQTLETDAGSRDGDGVRLALYFARMAPEIDNAFDILADSALSEVVRTLLGLPTAFAAVDIDRQAEVLTERLDIASLKDPAEVDRLLTRFTALWDAAESGASDPVLSLFGITGNTSPTISLDLALSLNSLRLGGL</sequence>
<dbReference type="AlphaFoldDB" id="A0A934ITW8"/>
<reference evidence="1" key="1">
    <citation type="submission" date="2020-12" db="EMBL/GenBank/DDBJ databases">
        <title>Bacterial taxonomy.</title>
        <authorList>
            <person name="Pan X."/>
        </authorList>
    </citation>
    <scope>NUCLEOTIDE SEQUENCE</scope>
    <source>
        <strain evidence="1">B2012</strain>
    </source>
</reference>
<keyword evidence="2" id="KW-1185">Reference proteome</keyword>
<dbReference type="Pfam" id="PF06748">
    <property type="entry name" value="DUF1217"/>
    <property type="match status" value="1"/>
</dbReference>
<dbReference type="Gene3D" id="1.10.3700.10">
    <property type="entry name" value="AGR C 984p-like"/>
    <property type="match status" value="1"/>
</dbReference>
<gene>
    <name evidence="1" type="ORF">JCR33_23420</name>
</gene>
<dbReference type="RefSeq" id="WP_198884574.1">
    <property type="nucleotide sequence ID" value="NZ_JAEKJA010000034.1"/>
</dbReference>
<comment type="caution">
    <text evidence="1">The sequence shown here is derived from an EMBL/GenBank/DDBJ whole genome shotgun (WGS) entry which is preliminary data.</text>
</comment>
<dbReference type="EMBL" id="JAEKJA010000034">
    <property type="protein sequence ID" value="MBJ3778670.1"/>
    <property type="molecule type" value="Genomic_DNA"/>
</dbReference>